<keyword evidence="11" id="KW-1185">Reference proteome</keyword>
<evidence type="ECO:0000256" key="3">
    <source>
        <dbReference type="ARBA" id="ARBA00022833"/>
    </source>
</evidence>
<keyword evidence="1" id="KW-0479">Metal-binding</keyword>
<evidence type="ECO:0000256" key="2">
    <source>
        <dbReference type="ARBA" id="ARBA00022771"/>
    </source>
</evidence>
<accession>A0ABR1JTT3</accession>
<evidence type="ECO:0000256" key="4">
    <source>
        <dbReference type="ARBA" id="ARBA00023015"/>
    </source>
</evidence>
<evidence type="ECO:0000256" key="1">
    <source>
        <dbReference type="ARBA" id="ARBA00022723"/>
    </source>
</evidence>
<keyword evidence="6" id="KW-0804">Transcription</keyword>
<evidence type="ECO:0000313" key="11">
    <source>
        <dbReference type="Proteomes" id="UP001498398"/>
    </source>
</evidence>
<evidence type="ECO:0000256" key="7">
    <source>
        <dbReference type="ARBA" id="ARBA00023242"/>
    </source>
</evidence>
<feature type="domain" description="MYND-type" evidence="9">
    <location>
        <begin position="41"/>
        <end position="79"/>
    </location>
</feature>
<organism evidence="10 11">
    <name type="scientific">Marasmiellus scandens</name>
    <dbReference type="NCBI Taxonomy" id="2682957"/>
    <lineage>
        <taxon>Eukaryota</taxon>
        <taxon>Fungi</taxon>
        <taxon>Dikarya</taxon>
        <taxon>Basidiomycota</taxon>
        <taxon>Agaricomycotina</taxon>
        <taxon>Agaricomycetes</taxon>
        <taxon>Agaricomycetidae</taxon>
        <taxon>Agaricales</taxon>
        <taxon>Marasmiineae</taxon>
        <taxon>Omphalotaceae</taxon>
        <taxon>Marasmiellus</taxon>
    </lineage>
</organism>
<dbReference type="Proteomes" id="UP001498398">
    <property type="component" value="Unassembled WGS sequence"/>
</dbReference>
<comment type="caution">
    <text evidence="10">The sequence shown here is derived from an EMBL/GenBank/DDBJ whole genome shotgun (WGS) entry which is preliminary data.</text>
</comment>
<keyword evidence="7" id="KW-0539">Nucleus</keyword>
<evidence type="ECO:0000256" key="6">
    <source>
        <dbReference type="ARBA" id="ARBA00023163"/>
    </source>
</evidence>
<dbReference type="PROSITE" id="PS50865">
    <property type="entry name" value="ZF_MYND_2"/>
    <property type="match status" value="1"/>
</dbReference>
<gene>
    <name evidence="10" type="primary">MSS51_1</name>
    <name evidence="10" type="ORF">VKT23_005141</name>
</gene>
<dbReference type="InterPro" id="IPR058518">
    <property type="entry name" value="DUF8205"/>
</dbReference>
<dbReference type="Pfam" id="PF26632">
    <property type="entry name" value="DUF8205"/>
    <property type="match status" value="1"/>
</dbReference>
<protein>
    <submittedName>
        <fullName evidence="10">Translational activator for mitochondrial COX1</fullName>
    </submittedName>
</protein>
<keyword evidence="4" id="KW-0805">Transcription regulation</keyword>
<evidence type="ECO:0000313" key="10">
    <source>
        <dbReference type="EMBL" id="KAK7466419.1"/>
    </source>
</evidence>
<name>A0ABR1JTT3_9AGAR</name>
<proteinExistence type="predicted"/>
<dbReference type="InterPro" id="IPR024119">
    <property type="entry name" value="TF_DEAF-1"/>
</dbReference>
<evidence type="ECO:0000256" key="8">
    <source>
        <dbReference type="PROSITE-ProRule" id="PRU00134"/>
    </source>
</evidence>
<sequence>MDPPQFKSVKAPGNKESFRELMTLFPPEVAKENKAGIQKICYKCEKNVEDLKKCGRCKAIWYCSVECQRADWRNHKQVCNSTGSENFVRLQRLSQNFMANAPLIFYIQQYCALAFNLTAAGGCHPERARRIIVDIGIEPVEITTFLKLPLPDEVANVPRPIRGMLQVTAITKHPESQAIPEDRMVLWRNSRNGAVAAGSGNHPIILVEYRLRENLSTITTTMPIPPPILEIVRERKPFECVSAFRGKFEKPMTENNVIELLNMLIRQDKRGQFKLQVDLNESDIDIIRNFAMADENSPGERRRLLEKTKREDIYVVRLSNHVL</sequence>
<evidence type="ECO:0000259" key="9">
    <source>
        <dbReference type="PROSITE" id="PS50865"/>
    </source>
</evidence>
<dbReference type="Pfam" id="PF01753">
    <property type="entry name" value="zf-MYND"/>
    <property type="match status" value="1"/>
</dbReference>
<dbReference type="SUPFAM" id="SSF144232">
    <property type="entry name" value="HIT/MYND zinc finger-like"/>
    <property type="match status" value="1"/>
</dbReference>
<reference evidence="10 11" key="1">
    <citation type="submission" date="2024-01" db="EMBL/GenBank/DDBJ databases">
        <title>A draft genome for the cacao thread blight pathogen Marasmiellus scandens.</title>
        <authorList>
            <person name="Baruah I.K."/>
            <person name="Leung J."/>
            <person name="Bukari Y."/>
            <person name="Amoako-Attah I."/>
            <person name="Meinhardt L.W."/>
            <person name="Bailey B.A."/>
            <person name="Cohen S.P."/>
        </authorList>
    </citation>
    <scope>NUCLEOTIDE SEQUENCE [LARGE SCALE GENOMIC DNA]</scope>
    <source>
        <strain evidence="10 11">GH-19</strain>
    </source>
</reference>
<dbReference type="InterPro" id="IPR002893">
    <property type="entry name" value="Znf_MYND"/>
</dbReference>
<dbReference type="PANTHER" id="PTHR10237:SF1">
    <property type="entry name" value="DEFORMED EPIDERMAL AUTOREGULATORY FACTOR 1 HOMOLOG"/>
    <property type="match status" value="1"/>
</dbReference>
<dbReference type="Gene3D" id="6.10.140.2220">
    <property type="match status" value="1"/>
</dbReference>
<keyword evidence="2 8" id="KW-0863">Zinc-finger</keyword>
<dbReference type="PANTHER" id="PTHR10237">
    <property type="entry name" value="DEFORMED EPIDERMAL AUTOREGULATORY FACTOR 1 HOMOLOG SUPPRESSIN"/>
    <property type="match status" value="1"/>
</dbReference>
<dbReference type="EMBL" id="JBANRG010000005">
    <property type="protein sequence ID" value="KAK7466419.1"/>
    <property type="molecule type" value="Genomic_DNA"/>
</dbReference>
<evidence type="ECO:0000256" key="5">
    <source>
        <dbReference type="ARBA" id="ARBA00023125"/>
    </source>
</evidence>
<keyword evidence="5" id="KW-0238">DNA-binding</keyword>
<dbReference type="PROSITE" id="PS01360">
    <property type="entry name" value="ZF_MYND_1"/>
    <property type="match status" value="1"/>
</dbReference>
<keyword evidence="3" id="KW-0862">Zinc</keyword>